<accession>A0A7J7QTF8</accession>
<organism evidence="2 3">
    <name type="scientific">Myotis myotis</name>
    <name type="common">Greater mouse-eared bat</name>
    <name type="synonym">Vespertilio myotis</name>
    <dbReference type="NCBI Taxonomy" id="51298"/>
    <lineage>
        <taxon>Eukaryota</taxon>
        <taxon>Metazoa</taxon>
        <taxon>Chordata</taxon>
        <taxon>Craniata</taxon>
        <taxon>Vertebrata</taxon>
        <taxon>Euteleostomi</taxon>
        <taxon>Mammalia</taxon>
        <taxon>Eutheria</taxon>
        <taxon>Laurasiatheria</taxon>
        <taxon>Chiroptera</taxon>
        <taxon>Yangochiroptera</taxon>
        <taxon>Vespertilionidae</taxon>
        <taxon>Myotis</taxon>
    </lineage>
</organism>
<feature type="region of interest" description="Disordered" evidence="1">
    <location>
        <begin position="48"/>
        <end position="97"/>
    </location>
</feature>
<evidence type="ECO:0000313" key="2">
    <source>
        <dbReference type="EMBL" id="KAF6267109.1"/>
    </source>
</evidence>
<dbReference type="AlphaFoldDB" id="A0A7J7QTF8"/>
<keyword evidence="3" id="KW-1185">Reference proteome</keyword>
<dbReference type="EMBL" id="JABWUV010000061">
    <property type="protein sequence ID" value="KAF6267109.1"/>
    <property type="molecule type" value="Genomic_DNA"/>
</dbReference>
<reference evidence="2 3" key="1">
    <citation type="journal article" date="2020" name="Nature">
        <title>Six reference-quality genomes reveal evolution of bat adaptations.</title>
        <authorList>
            <person name="Jebb D."/>
            <person name="Huang Z."/>
            <person name="Pippel M."/>
            <person name="Hughes G.M."/>
            <person name="Lavrichenko K."/>
            <person name="Devanna P."/>
            <person name="Winkler S."/>
            <person name="Jermiin L.S."/>
            <person name="Skirmuntt E.C."/>
            <person name="Katzourakis A."/>
            <person name="Burkitt-Gray L."/>
            <person name="Ray D.A."/>
            <person name="Sullivan K.A.M."/>
            <person name="Roscito J.G."/>
            <person name="Kirilenko B.M."/>
            <person name="Davalos L.M."/>
            <person name="Corthals A.P."/>
            <person name="Power M.L."/>
            <person name="Jones G."/>
            <person name="Ransome R.D."/>
            <person name="Dechmann D.K.N."/>
            <person name="Locatelli A.G."/>
            <person name="Puechmaille S.J."/>
            <person name="Fedrigo O."/>
            <person name="Jarvis E.D."/>
            <person name="Hiller M."/>
            <person name="Vernes S.C."/>
            <person name="Myers E.W."/>
            <person name="Teeling E.C."/>
        </authorList>
    </citation>
    <scope>NUCLEOTIDE SEQUENCE [LARGE SCALE GENOMIC DNA]</scope>
    <source>
        <strain evidence="2">MMyoMyo1</strain>
        <tissue evidence="2">Flight muscle</tissue>
    </source>
</reference>
<proteinExistence type="predicted"/>
<evidence type="ECO:0000256" key="1">
    <source>
        <dbReference type="SAM" id="MobiDB-lite"/>
    </source>
</evidence>
<dbReference type="Proteomes" id="UP000527355">
    <property type="component" value="Unassembled WGS sequence"/>
</dbReference>
<evidence type="ECO:0000313" key="3">
    <source>
        <dbReference type="Proteomes" id="UP000527355"/>
    </source>
</evidence>
<comment type="caution">
    <text evidence="2">The sequence shown here is derived from an EMBL/GenBank/DDBJ whole genome shotgun (WGS) entry which is preliminary data.</text>
</comment>
<name>A0A7J7QTF8_MYOMY</name>
<sequence>MPACPWHRGASAGARGTGHSEHWRNPNSQIVLIGKPRDWPESQKDFEAPQIARPFGRTPSHPCDPPRLAGMGARGICRPSSVPPAQQLSEGLSHRPRLPTRPPCSWLWPSILSLPRVLPPTVSSGTPLGPSLRHQLETPTCRTPMSPCHRRRPAFAAAVFASAQPLNSRSPARPVPGLRL</sequence>
<protein>
    <submittedName>
        <fullName evidence="2">Uncharacterized protein</fullName>
    </submittedName>
</protein>
<feature type="region of interest" description="Disordered" evidence="1">
    <location>
        <begin position="1"/>
        <end position="26"/>
    </location>
</feature>
<gene>
    <name evidence="2" type="ORF">mMyoMyo1_011832</name>
</gene>
<feature type="region of interest" description="Disordered" evidence="1">
    <location>
        <begin position="125"/>
        <end position="146"/>
    </location>
</feature>